<evidence type="ECO:0000313" key="1">
    <source>
        <dbReference type="EMBL" id="CAF1604853.1"/>
    </source>
</evidence>
<reference evidence="1" key="1">
    <citation type="submission" date="2021-02" db="EMBL/GenBank/DDBJ databases">
        <authorList>
            <person name="Nowell W R."/>
        </authorList>
    </citation>
    <scope>NUCLEOTIDE SEQUENCE</scope>
</reference>
<dbReference type="EMBL" id="CAJNOQ010036592">
    <property type="protein sequence ID" value="CAF1604853.1"/>
    <property type="molecule type" value="Genomic_DNA"/>
</dbReference>
<dbReference type="EMBL" id="CAJOBC010103146">
    <property type="protein sequence ID" value="CAF4483981.1"/>
    <property type="molecule type" value="Genomic_DNA"/>
</dbReference>
<comment type="caution">
    <text evidence="1">The sequence shown here is derived from an EMBL/GenBank/DDBJ whole genome shotgun (WGS) entry which is preliminary data.</text>
</comment>
<gene>
    <name evidence="1" type="ORF">GPM918_LOCUS42681</name>
    <name evidence="2" type="ORF">SRO942_LOCUS43982</name>
</gene>
<proteinExistence type="predicted"/>
<dbReference type="Proteomes" id="UP000663829">
    <property type="component" value="Unassembled WGS sequence"/>
</dbReference>
<evidence type="ECO:0000313" key="2">
    <source>
        <dbReference type="EMBL" id="CAF4483981.1"/>
    </source>
</evidence>
<dbReference type="AlphaFoldDB" id="A0A816B1N8"/>
<name>A0A816B1N8_9BILA</name>
<feature type="non-terminal residue" evidence="1">
    <location>
        <position position="1"/>
    </location>
</feature>
<evidence type="ECO:0000313" key="3">
    <source>
        <dbReference type="Proteomes" id="UP000663829"/>
    </source>
</evidence>
<sequence>SNIFGSRHSLNEKPSIDGIEDKNEIRRLKSDVQRKPSCPNELLKPQYIDDKVNRTDSTIKYYSECSNEKLIEMSQEIHEQKSKEIQKELSRRCGGTAVGYLSNSKLFTLCEQFSNCRNKPIEELYQLHGRLQQEIQELTDHDPLDILAVPSDKLLHLAAVNLLMRCYSSLSYGFK</sequence>
<protein>
    <submittedName>
        <fullName evidence="1">Uncharacterized protein</fullName>
    </submittedName>
</protein>
<accession>A0A816B1N8</accession>
<dbReference type="Proteomes" id="UP000681722">
    <property type="component" value="Unassembled WGS sequence"/>
</dbReference>
<organism evidence="1 3">
    <name type="scientific">Didymodactylos carnosus</name>
    <dbReference type="NCBI Taxonomy" id="1234261"/>
    <lineage>
        <taxon>Eukaryota</taxon>
        <taxon>Metazoa</taxon>
        <taxon>Spiralia</taxon>
        <taxon>Gnathifera</taxon>
        <taxon>Rotifera</taxon>
        <taxon>Eurotatoria</taxon>
        <taxon>Bdelloidea</taxon>
        <taxon>Philodinida</taxon>
        <taxon>Philodinidae</taxon>
        <taxon>Didymodactylos</taxon>
    </lineage>
</organism>
<keyword evidence="3" id="KW-1185">Reference proteome</keyword>